<feature type="region of interest" description="Disordered" evidence="1">
    <location>
        <begin position="462"/>
        <end position="482"/>
    </location>
</feature>
<organism evidence="2">
    <name type="scientific">Timema cristinae</name>
    <name type="common">Walking stick</name>
    <dbReference type="NCBI Taxonomy" id="61476"/>
    <lineage>
        <taxon>Eukaryota</taxon>
        <taxon>Metazoa</taxon>
        <taxon>Ecdysozoa</taxon>
        <taxon>Arthropoda</taxon>
        <taxon>Hexapoda</taxon>
        <taxon>Insecta</taxon>
        <taxon>Pterygota</taxon>
        <taxon>Neoptera</taxon>
        <taxon>Polyneoptera</taxon>
        <taxon>Phasmatodea</taxon>
        <taxon>Timematodea</taxon>
        <taxon>Timematoidea</taxon>
        <taxon>Timematidae</taxon>
        <taxon>Timema</taxon>
    </lineage>
</organism>
<dbReference type="AlphaFoldDB" id="A0A7R9D2Y7"/>
<proteinExistence type="predicted"/>
<sequence>MFVTRTNMSGKGFRGMCGYLEEGEEQEGRGNQQPIREHLILVVHIATEIKEWEGDKRLSADSHSTPSYGPKLHTAVAASRDRETSARIVPALFGYIRLVKINSLPRTGIRDFQTVNGVLTVRTPSEEMYHIDECSSPMHRPGPLVAPDWRDGEIDILQHIEQCSCTCNHMGYGNFMDFQIRDHKDVETFCQWMLKHNPFNQESGELINIASGLAADYIITCDHMIEKGMDSLAPKEVKDFSTDHRKDKITPLTLRSSGIAINNETNTDHWFLSQRHPYLTKPPDFVQLQSKETLFNIPRQRAVVGEICEVLLFIHAAPECDDVIQQTILYPNSKGSVPEFAWTESGKEFMRTTLSTPNRDRTLIFQFSGVCSIARLVSPKWTTCLAELPDIAPPVSFLHGQNSSICFNGRMVQCQTNQQQTDSSSSGSSKRNGSVENKDRFLDDWEALCLIPALTQQVKKQSCPNKDINNGPWSKLGSASST</sequence>
<accession>A0A7R9D2Y7</accession>
<dbReference type="EMBL" id="OC319775">
    <property type="protein sequence ID" value="CAD7406264.1"/>
    <property type="molecule type" value="Genomic_DNA"/>
</dbReference>
<evidence type="ECO:0000256" key="1">
    <source>
        <dbReference type="SAM" id="MobiDB-lite"/>
    </source>
</evidence>
<name>A0A7R9D2Y7_TIMCR</name>
<protein>
    <submittedName>
        <fullName evidence="2">Uncharacterized protein</fullName>
    </submittedName>
</protein>
<evidence type="ECO:0000313" key="2">
    <source>
        <dbReference type="EMBL" id="CAD7406264.1"/>
    </source>
</evidence>
<feature type="region of interest" description="Disordered" evidence="1">
    <location>
        <begin position="417"/>
        <end position="436"/>
    </location>
</feature>
<gene>
    <name evidence="2" type="ORF">TCEB3V08_LOCUS8417</name>
</gene>
<reference evidence="2" key="1">
    <citation type="submission" date="2020-11" db="EMBL/GenBank/DDBJ databases">
        <authorList>
            <person name="Tran Van P."/>
        </authorList>
    </citation>
    <scope>NUCLEOTIDE SEQUENCE</scope>
</reference>